<feature type="region of interest" description="Disordered" evidence="1">
    <location>
        <begin position="43"/>
        <end position="71"/>
    </location>
</feature>
<dbReference type="AlphaFoldDB" id="A0A0F5QFC2"/>
<dbReference type="Proteomes" id="UP000033411">
    <property type="component" value="Unassembled WGS sequence"/>
</dbReference>
<protein>
    <submittedName>
        <fullName evidence="2">Uncharacterized protein</fullName>
    </submittedName>
</protein>
<accession>A0A0F5QFC2</accession>
<name>A0A0F5QFC2_9HYPH</name>
<organism evidence="2 3">
    <name type="scientific">Devosia epidermidihirudinis</name>
    <dbReference type="NCBI Taxonomy" id="1293439"/>
    <lineage>
        <taxon>Bacteria</taxon>
        <taxon>Pseudomonadati</taxon>
        <taxon>Pseudomonadota</taxon>
        <taxon>Alphaproteobacteria</taxon>
        <taxon>Hyphomicrobiales</taxon>
        <taxon>Devosiaceae</taxon>
        <taxon>Devosia</taxon>
    </lineage>
</organism>
<dbReference type="EMBL" id="LANJ01000012">
    <property type="protein sequence ID" value="KKC38714.1"/>
    <property type="molecule type" value="Genomic_DNA"/>
</dbReference>
<evidence type="ECO:0000313" key="2">
    <source>
        <dbReference type="EMBL" id="KKC38714.1"/>
    </source>
</evidence>
<gene>
    <name evidence="2" type="ORF">WH87_07235</name>
</gene>
<feature type="compositionally biased region" description="Basic residues" evidence="1">
    <location>
        <begin position="46"/>
        <end position="56"/>
    </location>
</feature>
<keyword evidence="3" id="KW-1185">Reference proteome</keyword>
<evidence type="ECO:0000256" key="1">
    <source>
        <dbReference type="SAM" id="MobiDB-lite"/>
    </source>
</evidence>
<proteinExistence type="predicted"/>
<reference evidence="2 3" key="1">
    <citation type="submission" date="2015-03" db="EMBL/GenBank/DDBJ databases">
        <authorList>
            <person name="Lepp D."/>
            <person name="Hassan Y.I."/>
            <person name="Li X.-Z."/>
            <person name="Zhou T."/>
        </authorList>
    </citation>
    <scope>NUCLEOTIDE SEQUENCE [LARGE SCALE GENOMIC DNA]</scope>
    <source>
        <strain evidence="2 3">E84</strain>
    </source>
</reference>
<evidence type="ECO:0000313" key="3">
    <source>
        <dbReference type="Proteomes" id="UP000033411"/>
    </source>
</evidence>
<sequence length="71" mass="8268">MTDSVPLRCHTDSVWEGMTQTPTNIDPYAELDNRSDAFELAEEFRKRRPLRPRPHTRGGFPQDRNRRGAVD</sequence>
<comment type="caution">
    <text evidence="2">The sequence shown here is derived from an EMBL/GenBank/DDBJ whole genome shotgun (WGS) entry which is preliminary data.</text>
</comment>
<dbReference type="PATRIC" id="fig|1293439.3.peg.1020"/>